<dbReference type="Pfam" id="PF00112">
    <property type="entry name" value="Peptidase_C1"/>
    <property type="match status" value="1"/>
</dbReference>
<organism evidence="7">
    <name type="scientific">Aphanomyces astaci</name>
    <name type="common">Crayfish plague agent</name>
    <dbReference type="NCBI Taxonomy" id="112090"/>
    <lineage>
        <taxon>Eukaryota</taxon>
        <taxon>Sar</taxon>
        <taxon>Stramenopiles</taxon>
        <taxon>Oomycota</taxon>
        <taxon>Saprolegniomycetes</taxon>
        <taxon>Saprolegniales</taxon>
        <taxon>Verrucalvaceae</taxon>
        <taxon>Aphanomyces</taxon>
    </lineage>
</organism>
<evidence type="ECO:0000256" key="2">
    <source>
        <dbReference type="ARBA" id="ARBA00023145"/>
    </source>
</evidence>
<keyword evidence="4" id="KW-1133">Transmembrane helix</keyword>
<evidence type="ECO:0000256" key="3">
    <source>
        <dbReference type="SAM" id="MobiDB-lite"/>
    </source>
</evidence>
<dbReference type="InterPro" id="IPR038765">
    <property type="entry name" value="Papain-like_cys_pep_sf"/>
</dbReference>
<keyword evidence="5" id="KW-0732">Signal</keyword>
<feature type="transmembrane region" description="Helical" evidence="4">
    <location>
        <begin position="368"/>
        <end position="389"/>
    </location>
</feature>
<feature type="compositionally biased region" description="Basic and acidic residues" evidence="3">
    <location>
        <begin position="29"/>
        <end position="41"/>
    </location>
</feature>
<dbReference type="GO" id="GO:0008234">
    <property type="term" value="F:cysteine-type peptidase activity"/>
    <property type="evidence" value="ECO:0007669"/>
    <property type="project" value="InterPro"/>
</dbReference>
<dbReference type="InterPro" id="IPR013128">
    <property type="entry name" value="Peptidase_C1A"/>
</dbReference>
<dbReference type="VEuPathDB" id="FungiDB:H257_06465"/>
<reference evidence="7" key="1">
    <citation type="submission" date="2013-12" db="EMBL/GenBank/DDBJ databases">
        <title>The Genome Sequence of Aphanomyces astaci APO3.</title>
        <authorList>
            <consortium name="The Broad Institute Genomics Platform"/>
            <person name="Russ C."/>
            <person name="Tyler B."/>
            <person name="van West P."/>
            <person name="Dieguez-Uribeondo J."/>
            <person name="Young S.K."/>
            <person name="Zeng Q."/>
            <person name="Gargeya S."/>
            <person name="Fitzgerald M."/>
            <person name="Abouelleil A."/>
            <person name="Alvarado L."/>
            <person name="Chapman S.B."/>
            <person name="Gainer-Dewar J."/>
            <person name="Goldberg J."/>
            <person name="Griggs A."/>
            <person name="Gujja S."/>
            <person name="Hansen M."/>
            <person name="Howarth C."/>
            <person name="Imamovic A."/>
            <person name="Ireland A."/>
            <person name="Larimer J."/>
            <person name="McCowan C."/>
            <person name="Murphy C."/>
            <person name="Pearson M."/>
            <person name="Poon T.W."/>
            <person name="Priest M."/>
            <person name="Roberts A."/>
            <person name="Saif S."/>
            <person name="Shea T."/>
            <person name="Sykes S."/>
            <person name="Wortman J."/>
            <person name="Nusbaum C."/>
            <person name="Birren B."/>
        </authorList>
    </citation>
    <scope>NUCLEOTIDE SEQUENCE [LARGE SCALE GENOMIC DNA]</scope>
    <source>
        <strain evidence="7">APO3</strain>
    </source>
</reference>
<accession>W4GMG4</accession>
<keyword evidence="4" id="KW-0812">Transmembrane</keyword>
<name>W4GMG4_APHAT</name>
<dbReference type="GeneID" id="20808461"/>
<evidence type="ECO:0000256" key="4">
    <source>
        <dbReference type="SAM" id="Phobius"/>
    </source>
</evidence>
<evidence type="ECO:0000256" key="1">
    <source>
        <dbReference type="ARBA" id="ARBA00008455"/>
    </source>
</evidence>
<dbReference type="EMBL" id="KI913126">
    <property type="protein sequence ID" value="ETV80063.1"/>
    <property type="molecule type" value="Genomic_DNA"/>
</dbReference>
<keyword evidence="4" id="KW-0472">Membrane</keyword>
<dbReference type="OrthoDB" id="190265at2759"/>
<dbReference type="SUPFAM" id="SSF54001">
    <property type="entry name" value="Cysteine proteinases"/>
    <property type="match status" value="1"/>
</dbReference>
<protein>
    <recommendedName>
        <fullName evidence="6">Peptidase C1A papain C-terminal domain-containing protein</fullName>
    </recommendedName>
</protein>
<keyword evidence="2" id="KW-0865">Zymogen</keyword>
<evidence type="ECO:0000259" key="6">
    <source>
        <dbReference type="SMART" id="SM00645"/>
    </source>
</evidence>
<dbReference type="SMART" id="SM00645">
    <property type="entry name" value="Pept_C1"/>
    <property type="match status" value="1"/>
</dbReference>
<proteinExistence type="inferred from homology"/>
<gene>
    <name evidence="7" type="ORF">H257_06465</name>
</gene>
<dbReference type="Gene3D" id="3.90.70.10">
    <property type="entry name" value="Cysteine proteinases"/>
    <property type="match status" value="1"/>
</dbReference>
<evidence type="ECO:0000313" key="7">
    <source>
        <dbReference type="EMBL" id="ETV80063.1"/>
    </source>
</evidence>
<dbReference type="STRING" id="112090.W4GMG4"/>
<sequence>MLRLAIVLLLVSSLLADRRGGCNCKRTTKGREPQQARREMPSADTVANGPNVSHVPASLDWCQQGFCVPSWNQHIPSYCGSCYVHGALASAQDRIKILNFKRGFTGADVMLGRQSFLNCGYGHGMGDGCAGGEPRDVFEFMTKFGLPDETCLPYNATDYTKYTWTANGTCPPEGFCMNCMYTNDSPVTPVCFPVTKVVRYRATAYGFVQGEAAMMKELLNGPITCGIAASIDFMDNYTAGIYADRSNAVDLDHDVEIVGWGIDKDGIKYWHARNSWGTYWGEGGFFRIVRGVNNLGIESDCIYVVPDVTMEDLVWSDTPVYGGSIFGLRPLEHPPGDDVVDSTTDVTVNSTTIHPSISTGIHHANSTVSLVAIAIVCTIAVLAIGFLAGRMSRRHTYQRIH</sequence>
<dbReference type="GO" id="GO:0006508">
    <property type="term" value="P:proteolysis"/>
    <property type="evidence" value="ECO:0007669"/>
    <property type="project" value="InterPro"/>
</dbReference>
<feature type="signal peptide" evidence="5">
    <location>
        <begin position="1"/>
        <end position="16"/>
    </location>
</feature>
<dbReference type="PANTHER" id="PTHR12411">
    <property type="entry name" value="CYSTEINE PROTEASE FAMILY C1-RELATED"/>
    <property type="match status" value="1"/>
</dbReference>
<dbReference type="AlphaFoldDB" id="W4GMG4"/>
<feature type="chain" id="PRO_5018690212" description="Peptidase C1A papain C-terminal domain-containing protein" evidence="5">
    <location>
        <begin position="17"/>
        <end position="401"/>
    </location>
</feature>
<feature type="domain" description="Peptidase C1A papain C-terminal" evidence="6">
    <location>
        <begin position="55"/>
        <end position="305"/>
    </location>
</feature>
<evidence type="ECO:0000256" key="5">
    <source>
        <dbReference type="SAM" id="SignalP"/>
    </source>
</evidence>
<comment type="similarity">
    <text evidence="1">Belongs to the peptidase C1 family.</text>
</comment>
<dbReference type="InterPro" id="IPR000668">
    <property type="entry name" value="Peptidase_C1A_C"/>
</dbReference>
<dbReference type="RefSeq" id="XP_009829987.1">
    <property type="nucleotide sequence ID" value="XM_009831685.1"/>
</dbReference>
<feature type="region of interest" description="Disordered" evidence="3">
    <location>
        <begin position="26"/>
        <end position="49"/>
    </location>
</feature>
<dbReference type="FunFam" id="3.90.70.10:FF:000117">
    <property type="entry name" value="Probable papain cysteine protease"/>
    <property type="match status" value="1"/>
</dbReference>